<organism evidence="1 2">
    <name type="scientific">Asbolus verrucosus</name>
    <name type="common">Desert ironclad beetle</name>
    <dbReference type="NCBI Taxonomy" id="1661398"/>
    <lineage>
        <taxon>Eukaryota</taxon>
        <taxon>Metazoa</taxon>
        <taxon>Ecdysozoa</taxon>
        <taxon>Arthropoda</taxon>
        <taxon>Hexapoda</taxon>
        <taxon>Insecta</taxon>
        <taxon>Pterygota</taxon>
        <taxon>Neoptera</taxon>
        <taxon>Endopterygota</taxon>
        <taxon>Coleoptera</taxon>
        <taxon>Polyphaga</taxon>
        <taxon>Cucujiformia</taxon>
        <taxon>Tenebrionidae</taxon>
        <taxon>Pimeliinae</taxon>
        <taxon>Asbolus</taxon>
    </lineage>
</organism>
<accession>A0A482VJ22</accession>
<dbReference type="EMBL" id="QDEB01094653">
    <property type="protein sequence ID" value="RZC32775.1"/>
    <property type="molecule type" value="Genomic_DNA"/>
</dbReference>
<keyword evidence="2" id="KW-1185">Reference proteome</keyword>
<name>A0A482VJ22_ASBVE</name>
<dbReference type="AlphaFoldDB" id="A0A482VJ22"/>
<evidence type="ECO:0000313" key="1">
    <source>
        <dbReference type="EMBL" id="RZC32775.1"/>
    </source>
</evidence>
<reference evidence="1 2" key="1">
    <citation type="submission" date="2017-03" db="EMBL/GenBank/DDBJ databases">
        <title>Genome of the blue death feigning beetle - Asbolus verrucosus.</title>
        <authorList>
            <person name="Rider S.D."/>
        </authorList>
    </citation>
    <scope>NUCLEOTIDE SEQUENCE [LARGE SCALE GENOMIC DNA]</scope>
    <source>
        <strain evidence="1">Butters</strain>
        <tissue evidence="1">Head and leg muscle</tissue>
    </source>
</reference>
<evidence type="ECO:0000313" key="2">
    <source>
        <dbReference type="Proteomes" id="UP000292052"/>
    </source>
</evidence>
<gene>
    <name evidence="1" type="ORF">BDFB_011465</name>
</gene>
<comment type="caution">
    <text evidence="1">The sequence shown here is derived from an EMBL/GenBank/DDBJ whole genome shotgun (WGS) entry which is preliminary data.</text>
</comment>
<proteinExistence type="predicted"/>
<sequence length="76" mass="8690">MYENEYQSITAWCKSTVKNNVDTSIYPKLKAFLKEQCPNVQAFSVHEVTKIISATLEEKFFMLKVAFLIGVVGVRN</sequence>
<protein>
    <submittedName>
        <fullName evidence="1">Uncharacterized protein</fullName>
    </submittedName>
</protein>
<dbReference type="Proteomes" id="UP000292052">
    <property type="component" value="Unassembled WGS sequence"/>
</dbReference>